<dbReference type="InterPro" id="IPR051265">
    <property type="entry name" value="HIBADH-related_NP60_sf"/>
</dbReference>
<evidence type="ECO:0000256" key="1">
    <source>
        <dbReference type="ARBA" id="ARBA00007598"/>
    </source>
</evidence>
<feature type="coiled-coil region" evidence="2">
    <location>
        <begin position="1321"/>
        <end position="1460"/>
    </location>
</feature>
<reference evidence="8 9" key="2">
    <citation type="submission" date="2024-05" db="EMBL/GenBank/DDBJ databases">
        <authorList>
            <person name="Chen Y."/>
            <person name="Shah S."/>
            <person name="Dougan E. K."/>
            <person name="Thang M."/>
            <person name="Chan C."/>
        </authorList>
    </citation>
    <scope>NUCLEOTIDE SEQUENCE [LARGE SCALE GENOMIC DNA]</scope>
</reference>
<feature type="coiled-coil region" evidence="2">
    <location>
        <begin position="1531"/>
        <end position="1561"/>
    </location>
</feature>
<gene>
    <name evidence="7" type="ORF">C1SCF055_LOCUS29929</name>
</gene>
<keyword evidence="9" id="KW-1185">Reference proteome</keyword>
<feature type="transmembrane region" description="Helical" evidence="4">
    <location>
        <begin position="613"/>
        <end position="635"/>
    </location>
</feature>
<dbReference type="InterPro" id="IPR006115">
    <property type="entry name" value="6PGDH_NADP-bd"/>
</dbReference>
<dbReference type="InterPro" id="IPR036291">
    <property type="entry name" value="NAD(P)-bd_dom_sf"/>
</dbReference>
<protein>
    <submittedName>
        <fullName evidence="8">DUF6604 domain-containing protein</fullName>
    </submittedName>
</protein>
<dbReference type="GO" id="GO:0050661">
    <property type="term" value="F:NADP binding"/>
    <property type="evidence" value="ECO:0007669"/>
    <property type="project" value="InterPro"/>
</dbReference>
<evidence type="ECO:0000256" key="4">
    <source>
        <dbReference type="SAM" id="Phobius"/>
    </source>
</evidence>
<feature type="compositionally biased region" description="Polar residues" evidence="3">
    <location>
        <begin position="1480"/>
        <end position="1492"/>
    </location>
</feature>
<evidence type="ECO:0000313" key="9">
    <source>
        <dbReference type="Proteomes" id="UP001152797"/>
    </source>
</evidence>
<sequence>MLNVKSRHSEYKRSTAGVIDWLSAQSKRTVTKTNDLLDIAQQVASNAVSMPSNILSQLQDCIRIRQEVNQHHRQRAASETWRNQTHEYFIDVLKKVRRIFVAKQSSGTSEPPKERPQAKKDSEHHNKFADLATDDIDTEDEIKADIPENSETTPADYAGRPVRLHSLSKAELNGCVGFVKGVADGGRCVVCCNGKEFAISPEKLELLKEDEMEELLGNGVSFLSSCFLLDVEELSEEIAAAWQAVAAGESHLLTATALTNVCAQHAFSLAHAAELLNPDLNRLENFVAAAYFHDIVQWVQYELSTSYKEALRTVAEILFGDTKETRFTWQGPKGVLYGTILALELHGISPGLIEVERASRNILQKWPTLSQSQVSSLIQNAAESCITRFFRVEELSLGISDVNDFLTGTNGLIHTSVFVSCLSNAGMIVPPKRWNFLKPNFFGPQWDEASSPATSTQQLVSYAGATLPALLTYANNELRISPKQQLQAPDLKFETLMPLWHVLQTAMATGHTTLALVFTMHALLLSVVMVNGDRRCQKIGVRCRACLGKLAQQLTRDQPQYDEYEASKQNMWLAKLWVDAAKKRSEEACWDEKDPCHKIGCLQRDQAMLQNPWVAGQQLLVASLAVSIGFGAALMDCNGQLRFILHLYNALLCAEAIETIPLLEDLMDAFATSKAIWHAGRPTRDFLQSWYLSLGMAVQSDRSTGLRQQRKLVPVEPENISQAYRRAAAQDFQDCSSLRQVLDSIRCSFSEKLLGYNLIALGAHFWRLPGELVDAMDLHDQVLHEMDVQSGGKQQERKGGKAGKAKKKSLPGKAYTDAVYGVLSGKLFFACETVDSIESMAAKHGYSRPPGTGPVTDSRGMGIMGSAMAGRLIDAGYAVTVWNRSKEKCEPLEKKGAKVADSAQDLVETCDVVFSCTSDPASARAVVFGEKGVLAGIAKGKRYIDMSTVDEECVIEIAEAITASGGRFLEAPVSGSKGPALNGQLVILSAGEEALQKEVQPMLDILGKRTFFLGEVMRIRVSVFGEENEDLRQEKMPELERLKAELLRMEELQMDRADSSASLPAEGSRKHRVLRNAQTQQLEELMVENGHISEQLQSLEDENANLKRQVELQKEELKAMEATDKTKVIEDEPGKKKSKLHLLKDKVNIMQKQMKEDNALGEMLSKERKVSKSLEKQLEDANARWKRGQQEWEQMHTDLLESEARNRRQEEAYQELYRELEELRAMKEAEGQARDSHAEHLNEQLMMLLTPTPANDQNEGNFNFGPARASVEGGKDLLSQLSQLPDSDSDDPETAPFLDAVPPTPKPPVPQSDVSATPETAGDAMERLAELQGECHRLKEELQQCKQRASADARREIALREERETLQKEVLKLQEERDKADKADKANATKCDRLQQEMQVLEEERAKALANSERLQVEMQTLQEEFARLTAAHGSGLDAVERQLEEERRLREECARAIRSECAAAAEILKHTEESDRQTDVSNTEVLSSNASPKPPPAVALAGAAPVSAPVSAPAEAGAAMMIQLAPWKSETSMNSKVVELEEELERLRKELQKYQKADSESSWSKVINSFMCTSR</sequence>
<dbReference type="PANTHER" id="PTHR43580:SF2">
    <property type="entry name" value="CYTOKINE-LIKE NUCLEAR FACTOR N-PAC"/>
    <property type="match status" value="1"/>
</dbReference>
<feature type="domain" description="6-phosphogluconate dehydrogenase NADP-binding" evidence="5">
    <location>
        <begin position="860"/>
        <end position="1014"/>
    </location>
</feature>
<organism evidence="7">
    <name type="scientific">Cladocopium goreaui</name>
    <dbReference type="NCBI Taxonomy" id="2562237"/>
    <lineage>
        <taxon>Eukaryota</taxon>
        <taxon>Sar</taxon>
        <taxon>Alveolata</taxon>
        <taxon>Dinophyceae</taxon>
        <taxon>Suessiales</taxon>
        <taxon>Symbiodiniaceae</taxon>
        <taxon>Cladocopium</taxon>
    </lineage>
</organism>
<dbReference type="Pfam" id="PF20253">
    <property type="entry name" value="DUF6604"/>
    <property type="match status" value="1"/>
</dbReference>
<dbReference type="Pfam" id="PF03446">
    <property type="entry name" value="NAD_binding_2"/>
    <property type="match status" value="1"/>
</dbReference>
<evidence type="ECO:0000259" key="6">
    <source>
        <dbReference type="Pfam" id="PF20253"/>
    </source>
</evidence>
<keyword evidence="4" id="KW-1133">Transmembrane helix</keyword>
<comment type="caution">
    <text evidence="7">The sequence shown here is derived from an EMBL/GenBank/DDBJ whole genome shotgun (WGS) entry which is preliminary data.</text>
</comment>
<accession>A0A9P1D5D0</accession>
<feature type="region of interest" description="Disordered" evidence="3">
    <location>
        <begin position="1280"/>
        <end position="1320"/>
    </location>
</feature>
<reference evidence="7" key="1">
    <citation type="submission" date="2022-10" db="EMBL/GenBank/DDBJ databases">
        <authorList>
            <person name="Chen Y."/>
            <person name="Dougan E. K."/>
            <person name="Chan C."/>
            <person name="Rhodes N."/>
            <person name="Thang M."/>
        </authorList>
    </citation>
    <scope>NUCLEOTIDE SEQUENCE</scope>
</reference>
<evidence type="ECO:0000256" key="2">
    <source>
        <dbReference type="SAM" id="Coils"/>
    </source>
</evidence>
<feature type="compositionally biased region" description="Basic and acidic residues" evidence="3">
    <location>
        <begin position="111"/>
        <end position="128"/>
    </location>
</feature>
<feature type="coiled-coil region" evidence="2">
    <location>
        <begin position="1164"/>
        <end position="1233"/>
    </location>
</feature>
<dbReference type="InterPro" id="IPR046539">
    <property type="entry name" value="DUF6604"/>
</dbReference>
<dbReference type="Proteomes" id="UP001152797">
    <property type="component" value="Unassembled WGS sequence"/>
</dbReference>
<feature type="coiled-coil region" evidence="2">
    <location>
        <begin position="1082"/>
        <end position="1132"/>
    </location>
</feature>
<evidence type="ECO:0000259" key="5">
    <source>
        <dbReference type="Pfam" id="PF03446"/>
    </source>
</evidence>
<feature type="region of interest" description="Disordered" evidence="3">
    <location>
        <begin position="1472"/>
        <end position="1494"/>
    </location>
</feature>
<dbReference type="OrthoDB" id="435038at2759"/>
<keyword evidence="4" id="KW-0812">Transmembrane</keyword>
<dbReference type="EMBL" id="CAMXCT010003369">
    <property type="protein sequence ID" value="CAI4004114.1"/>
    <property type="molecule type" value="Genomic_DNA"/>
</dbReference>
<evidence type="ECO:0000256" key="3">
    <source>
        <dbReference type="SAM" id="MobiDB-lite"/>
    </source>
</evidence>
<feature type="domain" description="DUF6604" evidence="6">
    <location>
        <begin position="27"/>
        <end position="266"/>
    </location>
</feature>
<feature type="region of interest" description="Disordered" evidence="3">
    <location>
        <begin position="103"/>
        <end position="134"/>
    </location>
</feature>
<feature type="transmembrane region" description="Helical" evidence="4">
    <location>
        <begin position="513"/>
        <end position="532"/>
    </location>
</feature>
<dbReference type="EMBL" id="CAMXCT020003369">
    <property type="protein sequence ID" value="CAL1157489.1"/>
    <property type="molecule type" value="Genomic_DNA"/>
</dbReference>
<dbReference type="SUPFAM" id="SSF51735">
    <property type="entry name" value="NAD(P)-binding Rossmann-fold domains"/>
    <property type="match status" value="1"/>
</dbReference>
<dbReference type="EMBL" id="CAMXCT030003369">
    <property type="protein sequence ID" value="CAL4791426.1"/>
    <property type="molecule type" value="Genomic_DNA"/>
</dbReference>
<keyword evidence="4" id="KW-0472">Membrane</keyword>
<evidence type="ECO:0000313" key="7">
    <source>
        <dbReference type="EMBL" id="CAI4004114.1"/>
    </source>
</evidence>
<dbReference type="Gene3D" id="3.40.50.720">
    <property type="entry name" value="NAD(P)-binding Rossmann-like Domain"/>
    <property type="match status" value="1"/>
</dbReference>
<dbReference type="PANTHER" id="PTHR43580">
    <property type="entry name" value="OXIDOREDUCTASE GLYR1-RELATED"/>
    <property type="match status" value="1"/>
</dbReference>
<comment type="similarity">
    <text evidence="1">Belongs to the HIBADH-related family. NP60 subfamily.</text>
</comment>
<evidence type="ECO:0000313" key="8">
    <source>
        <dbReference type="EMBL" id="CAL4791426.1"/>
    </source>
</evidence>
<feature type="region of interest" description="Disordered" evidence="3">
    <location>
        <begin position="787"/>
        <end position="808"/>
    </location>
</feature>
<name>A0A9P1D5D0_9DINO</name>
<proteinExistence type="inferred from homology"/>
<dbReference type="FunFam" id="3.40.50.720:FF:000058">
    <property type="entry name" value="Putative oxidoreductase GLYR1 homolog"/>
    <property type="match status" value="1"/>
</dbReference>
<keyword evidence="2" id="KW-0175">Coiled coil</keyword>